<protein>
    <submittedName>
        <fullName evidence="2">SAM-dependent methyltransferase</fullName>
    </submittedName>
</protein>
<dbReference type="CDD" id="cd02440">
    <property type="entry name" value="AdoMet_MTases"/>
    <property type="match status" value="1"/>
</dbReference>
<evidence type="ECO:0000259" key="1">
    <source>
        <dbReference type="Pfam" id="PF08242"/>
    </source>
</evidence>
<keyword evidence="3" id="KW-1185">Reference proteome</keyword>
<sequence>MNKKNKENIDLANMRVNYEVFRELAKNEALSQYEKIGFPDNYRKGLEHIIFEDLLSKLTNLKQDQKIVLDIGPGCSELPKFLIDLCERQKHKLVFCDSEEMLSFHDDKGFLFKVSGMFPKTYEEVCKVEPKYDVILCYSVFHYIMVDTNVWDFVDHCMSLLKPGGQFLIGDIPNISKRKRFFSSESGVNYHKQFMNTNEAPEVIYNKIEMTKIDDAILMSLMMRAQAAGFDAYLLPQRKELGMSNRRDDILIVRP</sequence>
<dbReference type="RefSeq" id="WP_323737938.1">
    <property type="nucleotide sequence ID" value="NZ_CP112932.1"/>
</dbReference>
<accession>A0ABZ0UU11</accession>
<organism evidence="2 3">
    <name type="scientific">Candidatus Trichorickettsia mobilis</name>
    <dbReference type="NCBI Taxonomy" id="1346319"/>
    <lineage>
        <taxon>Bacteria</taxon>
        <taxon>Pseudomonadati</taxon>
        <taxon>Pseudomonadota</taxon>
        <taxon>Alphaproteobacteria</taxon>
        <taxon>Rickettsiales</taxon>
        <taxon>Rickettsiaceae</taxon>
        <taxon>Rickettsieae</taxon>
        <taxon>Candidatus Trichorickettsia</taxon>
    </lineage>
</organism>
<dbReference type="SUPFAM" id="SSF53335">
    <property type="entry name" value="S-adenosyl-L-methionine-dependent methyltransferases"/>
    <property type="match status" value="1"/>
</dbReference>
<reference evidence="2 3" key="1">
    <citation type="submission" date="2022-10" db="EMBL/GenBank/DDBJ databases">
        <title>Host association and intracellularity evolved multiple times independently in the Rickettsiales.</title>
        <authorList>
            <person name="Castelli M."/>
            <person name="Nardi T."/>
            <person name="Gammuto L."/>
            <person name="Bellinzona G."/>
            <person name="Sabaneyeva E."/>
            <person name="Potekhin A."/>
            <person name="Serra V."/>
            <person name="Petroni G."/>
            <person name="Sassera D."/>
        </authorList>
    </citation>
    <scope>NUCLEOTIDE SEQUENCE [LARGE SCALE GENOMIC DNA]</scope>
    <source>
        <strain evidence="2 3">Kr 154-4</strain>
    </source>
</reference>
<keyword evidence="2" id="KW-0808">Transferase</keyword>
<dbReference type="GO" id="GO:0008168">
    <property type="term" value="F:methyltransferase activity"/>
    <property type="evidence" value="ECO:0007669"/>
    <property type="project" value="UniProtKB-KW"/>
</dbReference>
<proteinExistence type="predicted"/>
<dbReference type="Proteomes" id="UP001326613">
    <property type="component" value="Chromosome"/>
</dbReference>
<feature type="domain" description="Methyltransferase type 12" evidence="1">
    <location>
        <begin position="69"/>
        <end position="167"/>
    </location>
</feature>
<dbReference type="InterPro" id="IPR013217">
    <property type="entry name" value="Methyltransf_12"/>
</dbReference>
<dbReference type="Pfam" id="PF08242">
    <property type="entry name" value="Methyltransf_12"/>
    <property type="match status" value="1"/>
</dbReference>
<gene>
    <name evidence="2" type="ORF">Trichorick_01041</name>
</gene>
<name>A0ABZ0UU11_9RICK</name>
<dbReference type="EMBL" id="CP112932">
    <property type="protein sequence ID" value="WPY01138.1"/>
    <property type="molecule type" value="Genomic_DNA"/>
</dbReference>
<evidence type="ECO:0000313" key="3">
    <source>
        <dbReference type="Proteomes" id="UP001326613"/>
    </source>
</evidence>
<evidence type="ECO:0000313" key="2">
    <source>
        <dbReference type="EMBL" id="WPY01138.1"/>
    </source>
</evidence>
<dbReference type="InterPro" id="IPR029063">
    <property type="entry name" value="SAM-dependent_MTases_sf"/>
</dbReference>
<dbReference type="Gene3D" id="3.40.50.150">
    <property type="entry name" value="Vaccinia Virus protein VP39"/>
    <property type="match status" value="1"/>
</dbReference>
<dbReference type="GO" id="GO:0032259">
    <property type="term" value="P:methylation"/>
    <property type="evidence" value="ECO:0007669"/>
    <property type="project" value="UniProtKB-KW"/>
</dbReference>
<keyword evidence="2" id="KW-0489">Methyltransferase</keyword>